<proteinExistence type="predicted"/>
<dbReference type="Proteomes" id="UP000095488">
    <property type="component" value="Unassembled WGS sequence"/>
</dbReference>
<dbReference type="PANTHER" id="PTHR30204">
    <property type="entry name" value="REDOX-CYCLING DRUG-SENSING TRANSCRIPTIONAL ACTIVATOR SOXR"/>
    <property type="match status" value="1"/>
</dbReference>
<dbReference type="InterPro" id="IPR009061">
    <property type="entry name" value="DNA-bd_dom_put_sf"/>
</dbReference>
<accession>A0ABM9UP87</accession>
<dbReference type="InterPro" id="IPR047057">
    <property type="entry name" value="MerR_fam"/>
</dbReference>
<dbReference type="Pfam" id="PF13411">
    <property type="entry name" value="MerR_1"/>
    <property type="match status" value="1"/>
</dbReference>
<dbReference type="InterPro" id="IPR000551">
    <property type="entry name" value="MerR-type_HTH_dom"/>
</dbReference>
<dbReference type="PANTHER" id="PTHR30204:SF85">
    <property type="entry name" value="MULTIDRUG-EFFLUX TRANSPORTER 2 REGULATOR"/>
    <property type="match status" value="1"/>
</dbReference>
<dbReference type="InterPro" id="IPR011256">
    <property type="entry name" value="Reg_factor_effector_dom_sf"/>
</dbReference>
<dbReference type="SUPFAM" id="SSF55136">
    <property type="entry name" value="Probable bacterial effector-binding domain"/>
    <property type="match status" value="1"/>
</dbReference>
<gene>
    <name evidence="4" type="primary">mta</name>
    <name evidence="4" type="ORF">ERS852473_00761</name>
</gene>
<feature type="coiled-coil region" evidence="2">
    <location>
        <begin position="84"/>
        <end position="111"/>
    </location>
</feature>
<evidence type="ECO:0000313" key="4">
    <source>
        <dbReference type="EMBL" id="CUN65532.1"/>
    </source>
</evidence>
<reference evidence="4 5" key="1">
    <citation type="submission" date="2015-09" db="EMBL/GenBank/DDBJ databases">
        <authorList>
            <consortium name="Pathogen Informatics"/>
        </authorList>
    </citation>
    <scope>NUCLEOTIDE SEQUENCE [LARGE SCALE GENOMIC DNA]</scope>
    <source>
        <strain evidence="4 5">2789STDY5834858</strain>
    </source>
</reference>
<comment type="caution">
    <text evidence="4">The sequence shown here is derived from an EMBL/GenBank/DDBJ whole genome shotgun (WGS) entry which is preliminary data.</text>
</comment>
<evidence type="ECO:0000259" key="3">
    <source>
        <dbReference type="PROSITE" id="PS50937"/>
    </source>
</evidence>
<evidence type="ECO:0000313" key="5">
    <source>
        <dbReference type="Proteomes" id="UP000095488"/>
    </source>
</evidence>
<feature type="domain" description="HTH merR-type" evidence="3">
    <location>
        <begin position="8"/>
        <end position="77"/>
    </location>
</feature>
<dbReference type="Gene3D" id="3.20.80.10">
    <property type="entry name" value="Regulatory factor, effector binding domain"/>
    <property type="match status" value="1"/>
</dbReference>
<keyword evidence="5" id="KW-1185">Reference proteome</keyword>
<dbReference type="SMART" id="SM00422">
    <property type="entry name" value="HTH_MERR"/>
    <property type="match status" value="1"/>
</dbReference>
<dbReference type="RefSeq" id="WP_055257794.1">
    <property type="nucleotide sequence ID" value="NZ_CABIXL010000002.1"/>
</dbReference>
<dbReference type="Gene3D" id="1.10.1660.10">
    <property type="match status" value="1"/>
</dbReference>
<evidence type="ECO:0000256" key="1">
    <source>
        <dbReference type="ARBA" id="ARBA00023125"/>
    </source>
</evidence>
<keyword evidence="1" id="KW-0238">DNA-binding</keyword>
<sequence>MSELKKIYFPTGKFAKLFGISKKTLFYYDEIGLFKPEKILPNGYRLYSNTQIELLNAIYTLKDVGMNLKEIKKFIDKRNPKDIINILNFEIDELEKEITRLELKKQSLLNKVKIINEGENFNNDIYIEIQKEEYLIFSNKLNNNAEDFFDLQEYLCHLTYCFDNNLNIGYPVGITISKENLEKGNFTEYERYFTKVNKNLSIQNIKIKKEGTYVVGYSKGYYDKTYIAYKKILNFINKNKLTISGCSYEQVLIDEFVTPNIDDYIIKISIPVKSEI</sequence>
<evidence type="ECO:0000256" key="2">
    <source>
        <dbReference type="SAM" id="Coils"/>
    </source>
</evidence>
<protein>
    <submittedName>
        <fullName evidence="4">Multidrug transporter activation protein</fullName>
    </submittedName>
</protein>
<dbReference type="InterPro" id="IPR029442">
    <property type="entry name" value="GyrI-like"/>
</dbReference>
<dbReference type="Pfam" id="PF06445">
    <property type="entry name" value="GyrI-like"/>
    <property type="match status" value="1"/>
</dbReference>
<name>A0ABM9UP87_SARVE</name>
<dbReference type="PROSITE" id="PS50937">
    <property type="entry name" value="HTH_MERR_2"/>
    <property type="match status" value="1"/>
</dbReference>
<dbReference type="SUPFAM" id="SSF46955">
    <property type="entry name" value="Putative DNA-binding domain"/>
    <property type="match status" value="1"/>
</dbReference>
<organism evidence="4 5">
    <name type="scientific">Sarcina ventriculi</name>
    <name type="common">Clostridium ventriculi</name>
    <dbReference type="NCBI Taxonomy" id="1267"/>
    <lineage>
        <taxon>Bacteria</taxon>
        <taxon>Bacillati</taxon>
        <taxon>Bacillota</taxon>
        <taxon>Clostridia</taxon>
        <taxon>Eubacteriales</taxon>
        <taxon>Clostridiaceae</taxon>
        <taxon>Sarcina</taxon>
    </lineage>
</organism>
<keyword evidence="2" id="KW-0175">Coiled coil</keyword>
<dbReference type="EMBL" id="CYZR01000002">
    <property type="protein sequence ID" value="CUN65532.1"/>
    <property type="molecule type" value="Genomic_DNA"/>
</dbReference>